<comment type="caution">
    <text evidence="1">The sequence shown here is derived from an EMBL/GenBank/DDBJ whole genome shotgun (WGS) entry which is preliminary data.</text>
</comment>
<dbReference type="InterPro" id="IPR032675">
    <property type="entry name" value="LRR_dom_sf"/>
</dbReference>
<dbReference type="Proteomes" id="UP001218218">
    <property type="component" value="Unassembled WGS sequence"/>
</dbReference>
<reference evidence="1" key="1">
    <citation type="submission" date="2023-03" db="EMBL/GenBank/DDBJ databases">
        <title>Massive genome expansion in bonnet fungi (Mycena s.s.) driven by repeated elements and novel gene families across ecological guilds.</title>
        <authorList>
            <consortium name="Lawrence Berkeley National Laboratory"/>
            <person name="Harder C.B."/>
            <person name="Miyauchi S."/>
            <person name="Viragh M."/>
            <person name="Kuo A."/>
            <person name="Thoen E."/>
            <person name="Andreopoulos B."/>
            <person name="Lu D."/>
            <person name="Skrede I."/>
            <person name="Drula E."/>
            <person name="Henrissat B."/>
            <person name="Morin E."/>
            <person name="Kohler A."/>
            <person name="Barry K."/>
            <person name="LaButti K."/>
            <person name="Morin E."/>
            <person name="Salamov A."/>
            <person name="Lipzen A."/>
            <person name="Mereny Z."/>
            <person name="Hegedus B."/>
            <person name="Baldrian P."/>
            <person name="Stursova M."/>
            <person name="Weitz H."/>
            <person name="Taylor A."/>
            <person name="Grigoriev I.V."/>
            <person name="Nagy L.G."/>
            <person name="Martin F."/>
            <person name="Kauserud H."/>
        </authorList>
    </citation>
    <scope>NUCLEOTIDE SEQUENCE</scope>
    <source>
        <strain evidence="1">CBHHK002</strain>
    </source>
</reference>
<organism evidence="1 2">
    <name type="scientific">Mycena albidolilacea</name>
    <dbReference type="NCBI Taxonomy" id="1033008"/>
    <lineage>
        <taxon>Eukaryota</taxon>
        <taxon>Fungi</taxon>
        <taxon>Dikarya</taxon>
        <taxon>Basidiomycota</taxon>
        <taxon>Agaricomycotina</taxon>
        <taxon>Agaricomycetes</taxon>
        <taxon>Agaricomycetidae</taxon>
        <taxon>Agaricales</taxon>
        <taxon>Marasmiineae</taxon>
        <taxon>Mycenaceae</taxon>
        <taxon>Mycena</taxon>
    </lineage>
</organism>
<evidence type="ECO:0000313" key="2">
    <source>
        <dbReference type="Proteomes" id="UP001218218"/>
    </source>
</evidence>
<name>A0AAD7A8N3_9AGAR</name>
<gene>
    <name evidence="1" type="ORF">DFH08DRAFT_858102</name>
</gene>
<dbReference type="Gene3D" id="3.80.10.10">
    <property type="entry name" value="Ribonuclease Inhibitor"/>
    <property type="match status" value="1"/>
</dbReference>
<dbReference type="AlphaFoldDB" id="A0AAD7A8N3"/>
<accession>A0AAD7A8N3</accession>
<dbReference type="SUPFAM" id="SSF52047">
    <property type="entry name" value="RNI-like"/>
    <property type="match status" value="1"/>
</dbReference>
<keyword evidence="2" id="KW-1185">Reference proteome</keyword>
<proteinExistence type="predicted"/>
<sequence length="406" mass="45299">MSTIPSELIVALDTLRISDSVSAIPSELIAAIVDELKHDRASLKSCSVVAVPFCAPSQRHLFRTMWLHRENWKFYTGLQQELHKGTTIPSGTIKRLASLLLESPHLAQYIRDLTIDLPDSADEDIPLAHILQEVPNIERLVISGLGVRWNDLSQAVVSTILDVFARPSLKGLHLLNVQHFPEAAILRVLSSMEVLSLHNSTVNVGETVEHATRTVSNLDHLILSRNPPSTYDFILSSCTPKLGNVRKLRLDTSHFTFERTLSSVATTLVDLELTCDQLNFPFDLPSLPQLRSLMLRIFPGISRRIPGGLPGVIARLPRVSLTVVFAIKIRLVEGQWVEEGQLLTQNDCQLEAIHCQLLFLDPRPSKALTRDTAFDSFCVAMRAALVGFQLEFSRVDEEQSYIGRLP</sequence>
<protein>
    <submittedName>
        <fullName evidence="1">Uncharacterized protein</fullName>
    </submittedName>
</protein>
<evidence type="ECO:0000313" key="1">
    <source>
        <dbReference type="EMBL" id="KAJ7352174.1"/>
    </source>
</evidence>
<dbReference type="EMBL" id="JARIHO010000012">
    <property type="protein sequence ID" value="KAJ7352174.1"/>
    <property type="molecule type" value="Genomic_DNA"/>
</dbReference>